<dbReference type="InterPro" id="IPR017867">
    <property type="entry name" value="Tyr_phospatase_low_mol_wt"/>
</dbReference>
<dbReference type="SMART" id="SM00226">
    <property type="entry name" value="LMWPc"/>
    <property type="match status" value="1"/>
</dbReference>
<dbReference type="PRINTS" id="PR00720">
    <property type="entry name" value="MAMMALPTPASE"/>
</dbReference>
<dbReference type="SUPFAM" id="SSF52788">
    <property type="entry name" value="Phosphotyrosine protein phosphatases I"/>
    <property type="match status" value="1"/>
</dbReference>
<evidence type="ECO:0000313" key="10">
    <source>
        <dbReference type="Proteomes" id="UP001151699"/>
    </source>
</evidence>
<evidence type="ECO:0000256" key="4">
    <source>
        <dbReference type="ARBA" id="ARBA00022801"/>
    </source>
</evidence>
<dbReference type="FunFam" id="3.40.50.2300:FF:000105">
    <property type="entry name" value="Low molecular weight phosphotyrosine protein"/>
    <property type="match status" value="1"/>
</dbReference>
<dbReference type="GO" id="GO:0004726">
    <property type="term" value="F:non-membrane spanning protein tyrosine phosphatase activity"/>
    <property type="evidence" value="ECO:0007669"/>
    <property type="project" value="InterPro"/>
</dbReference>
<dbReference type="GO" id="GO:0005737">
    <property type="term" value="C:cytoplasm"/>
    <property type="evidence" value="ECO:0007669"/>
    <property type="project" value="UniProtKB-SubCell"/>
</dbReference>
<reference evidence="9" key="1">
    <citation type="submission" date="2022-07" db="EMBL/GenBank/DDBJ databases">
        <authorList>
            <person name="Trinca V."/>
            <person name="Uliana J.V.C."/>
            <person name="Torres T.T."/>
            <person name="Ward R.J."/>
            <person name="Monesi N."/>
        </authorList>
    </citation>
    <scope>NUCLEOTIDE SEQUENCE</scope>
    <source>
        <strain evidence="9">HSMRA1968</strain>
        <tissue evidence="9">Whole embryos</tissue>
    </source>
</reference>
<dbReference type="PRINTS" id="PR00719">
    <property type="entry name" value="LMWPTPASE"/>
</dbReference>
<proteinExistence type="inferred from homology"/>
<name>A0A9Q0MUM6_9DIPT</name>
<dbReference type="OrthoDB" id="3388at2759"/>
<evidence type="ECO:0000256" key="3">
    <source>
        <dbReference type="ARBA" id="ARBA00022490"/>
    </source>
</evidence>
<dbReference type="InterPro" id="IPR050438">
    <property type="entry name" value="LMW_PTPase"/>
</dbReference>
<evidence type="ECO:0000256" key="6">
    <source>
        <dbReference type="PIRSR" id="PIRSR617867-1"/>
    </source>
</evidence>
<dbReference type="CDD" id="cd16343">
    <property type="entry name" value="LMWPTP"/>
    <property type="match status" value="1"/>
</dbReference>
<dbReference type="EC" id="3.1.3.2" evidence="7"/>
<protein>
    <recommendedName>
        <fullName evidence="7">Low molecular weight phosphotyrosine protein phosphatase</fullName>
        <shortName evidence="7">LMW-PTP</shortName>
        <shortName evidence="7">LMW-PTPase</shortName>
        <ecNumber evidence="7">3.1.3.2</ecNumber>
        <ecNumber evidence="7">3.1.3.48</ecNumber>
    </recommendedName>
    <alternativeName>
        <fullName evidence="7">Low molecular weight cytosolic acid phosphatase</fullName>
    </alternativeName>
</protein>
<comment type="caution">
    <text evidence="9">The sequence shown here is derived from an EMBL/GenBank/DDBJ whole genome shotgun (WGS) entry which is preliminary data.</text>
</comment>
<keyword evidence="3 7" id="KW-0963">Cytoplasm</keyword>
<evidence type="ECO:0000259" key="8">
    <source>
        <dbReference type="SMART" id="SM00226"/>
    </source>
</evidence>
<dbReference type="GO" id="GO:0003993">
    <property type="term" value="F:acid phosphatase activity"/>
    <property type="evidence" value="ECO:0007669"/>
    <property type="project" value="UniProtKB-UniRule"/>
</dbReference>
<comment type="function">
    <text evidence="7">Acts on tyrosine phosphorylated proteins, low-MW aryl phosphates and natural and synthetic acyl phosphates.</text>
</comment>
<sequence length="162" mass="18565">MFMFKVKKVLFVCQGNICQSPIAEVVFKDIVSKRGFSEEFEIDSAAIGSYHVGSEIDSRAQNTLKKHNLYAKKSKKAKQIKDEDFNHYDYIFGMDDENVKALKLKAPKGSSAKIIALGAFHPEHDRIIRDPYYEDDDLFEKCYDQCVKCCSEFLSALKDKDD</sequence>
<accession>A0A9Q0MUM6</accession>
<dbReference type="PANTHER" id="PTHR11717">
    <property type="entry name" value="LOW MOLECULAR WEIGHT PROTEIN TYROSINE PHOSPHATASE"/>
    <property type="match status" value="1"/>
</dbReference>
<keyword evidence="5 7" id="KW-0904">Protein phosphatase</keyword>
<dbReference type="Proteomes" id="UP001151699">
    <property type="component" value="Chromosome X"/>
</dbReference>
<dbReference type="AlphaFoldDB" id="A0A9Q0MUM6"/>
<evidence type="ECO:0000256" key="7">
    <source>
        <dbReference type="RuleBase" id="RU368115"/>
    </source>
</evidence>
<keyword evidence="4 7" id="KW-0378">Hydrolase</keyword>
<dbReference type="InterPro" id="IPR002115">
    <property type="entry name" value="Tyr_Pase_low_mol_wt_mml"/>
</dbReference>
<evidence type="ECO:0000256" key="2">
    <source>
        <dbReference type="ARBA" id="ARBA00011063"/>
    </source>
</evidence>
<dbReference type="PANTHER" id="PTHR11717:SF7">
    <property type="entry name" value="LOW MOLECULAR WEIGHT PHOSPHOTYROSINE PROTEIN PHOSPHATASE"/>
    <property type="match status" value="1"/>
</dbReference>
<feature type="active site" description="Nucleophile" evidence="6">
    <location>
        <position position="13"/>
    </location>
</feature>
<dbReference type="Pfam" id="PF01451">
    <property type="entry name" value="LMWPc"/>
    <property type="match status" value="1"/>
</dbReference>
<organism evidence="9 10">
    <name type="scientific">Pseudolycoriella hygida</name>
    <dbReference type="NCBI Taxonomy" id="35572"/>
    <lineage>
        <taxon>Eukaryota</taxon>
        <taxon>Metazoa</taxon>
        <taxon>Ecdysozoa</taxon>
        <taxon>Arthropoda</taxon>
        <taxon>Hexapoda</taxon>
        <taxon>Insecta</taxon>
        <taxon>Pterygota</taxon>
        <taxon>Neoptera</taxon>
        <taxon>Endopterygota</taxon>
        <taxon>Diptera</taxon>
        <taxon>Nematocera</taxon>
        <taxon>Sciaroidea</taxon>
        <taxon>Sciaridae</taxon>
        <taxon>Pseudolycoriella</taxon>
    </lineage>
</organism>
<gene>
    <name evidence="9" type="primary">primo-1_2</name>
    <name evidence="9" type="ORF">Bhyg_10235</name>
</gene>
<comment type="catalytic activity">
    <reaction evidence="7">
        <text>O-phospho-L-tyrosyl-[protein] + H2O = L-tyrosyl-[protein] + phosphate</text>
        <dbReference type="Rhea" id="RHEA:10684"/>
        <dbReference type="Rhea" id="RHEA-COMP:10136"/>
        <dbReference type="Rhea" id="RHEA-COMP:20101"/>
        <dbReference type="ChEBI" id="CHEBI:15377"/>
        <dbReference type="ChEBI" id="CHEBI:43474"/>
        <dbReference type="ChEBI" id="CHEBI:46858"/>
        <dbReference type="ChEBI" id="CHEBI:61978"/>
        <dbReference type="EC" id="3.1.3.48"/>
    </reaction>
</comment>
<feature type="domain" description="Phosphotyrosine protein phosphatase I" evidence="8">
    <location>
        <begin position="7"/>
        <end position="156"/>
    </location>
</feature>
<dbReference type="InterPro" id="IPR036196">
    <property type="entry name" value="Ptyr_pPase_sf"/>
</dbReference>
<dbReference type="Gene3D" id="3.40.50.2300">
    <property type="match status" value="1"/>
</dbReference>
<evidence type="ECO:0000313" key="9">
    <source>
        <dbReference type="EMBL" id="KAJ6637504.1"/>
    </source>
</evidence>
<feature type="active site" description="Proton donor" evidence="6">
    <location>
        <position position="130"/>
    </location>
</feature>
<dbReference type="EC" id="3.1.3.48" evidence="7"/>
<evidence type="ECO:0000256" key="5">
    <source>
        <dbReference type="ARBA" id="ARBA00022912"/>
    </source>
</evidence>
<dbReference type="EMBL" id="WJQU01000003">
    <property type="protein sequence ID" value="KAJ6637504.1"/>
    <property type="molecule type" value="Genomic_DNA"/>
</dbReference>
<comment type="catalytic activity">
    <reaction evidence="7">
        <text>a phosphate monoester + H2O = an alcohol + phosphate</text>
        <dbReference type="Rhea" id="RHEA:15017"/>
        <dbReference type="ChEBI" id="CHEBI:15377"/>
        <dbReference type="ChEBI" id="CHEBI:30879"/>
        <dbReference type="ChEBI" id="CHEBI:43474"/>
        <dbReference type="ChEBI" id="CHEBI:67140"/>
        <dbReference type="EC" id="3.1.3.2"/>
    </reaction>
</comment>
<comment type="similarity">
    <text evidence="2 7">Belongs to the low molecular weight phosphotyrosine protein phosphatase family.</text>
</comment>
<dbReference type="InterPro" id="IPR023485">
    <property type="entry name" value="Ptyr_pPase"/>
</dbReference>
<keyword evidence="10" id="KW-1185">Reference proteome</keyword>
<evidence type="ECO:0000256" key="1">
    <source>
        <dbReference type="ARBA" id="ARBA00004496"/>
    </source>
</evidence>
<comment type="subcellular location">
    <subcellularLocation>
        <location evidence="1 7">Cytoplasm</location>
    </subcellularLocation>
</comment>